<feature type="region of interest" description="Disordered" evidence="1">
    <location>
        <begin position="199"/>
        <end position="229"/>
    </location>
</feature>
<organism evidence="2">
    <name type="scientific">Arundo donax</name>
    <name type="common">Giant reed</name>
    <name type="synonym">Donax arundinaceus</name>
    <dbReference type="NCBI Taxonomy" id="35708"/>
    <lineage>
        <taxon>Eukaryota</taxon>
        <taxon>Viridiplantae</taxon>
        <taxon>Streptophyta</taxon>
        <taxon>Embryophyta</taxon>
        <taxon>Tracheophyta</taxon>
        <taxon>Spermatophyta</taxon>
        <taxon>Magnoliopsida</taxon>
        <taxon>Liliopsida</taxon>
        <taxon>Poales</taxon>
        <taxon>Poaceae</taxon>
        <taxon>PACMAD clade</taxon>
        <taxon>Arundinoideae</taxon>
        <taxon>Arundineae</taxon>
        <taxon>Arundo</taxon>
    </lineage>
</organism>
<dbReference type="AlphaFoldDB" id="A0A0A9EXJ6"/>
<name>A0A0A9EXJ6_ARUDO</name>
<feature type="region of interest" description="Disordered" evidence="1">
    <location>
        <begin position="43"/>
        <end position="89"/>
    </location>
</feature>
<reference evidence="2" key="2">
    <citation type="journal article" date="2015" name="Data Brief">
        <title>Shoot transcriptome of the giant reed, Arundo donax.</title>
        <authorList>
            <person name="Barrero R.A."/>
            <person name="Guerrero F.D."/>
            <person name="Moolhuijzen P."/>
            <person name="Goolsby J.A."/>
            <person name="Tidwell J."/>
            <person name="Bellgard S.E."/>
            <person name="Bellgard M.I."/>
        </authorList>
    </citation>
    <scope>NUCLEOTIDE SEQUENCE</scope>
    <source>
        <tissue evidence="2">Shoot tissue taken approximately 20 cm above the soil surface</tissue>
    </source>
</reference>
<dbReference type="EMBL" id="GBRH01192406">
    <property type="protein sequence ID" value="JAE05490.1"/>
    <property type="molecule type" value="Transcribed_RNA"/>
</dbReference>
<reference evidence="2" key="1">
    <citation type="submission" date="2014-09" db="EMBL/GenBank/DDBJ databases">
        <authorList>
            <person name="Magalhaes I.L.F."/>
            <person name="Oliveira U."/>
            <person name="Santos F.R."/>
            <person name="Vidigal T.H.D.A."/>
            <person name="Brescovit A.D."/>
            <person name="Santos A.J."/>
        </authorList>
    </citation>
    <scope>NUCLEOTIDE SEQUENCE</scope>
    <source>
        <tissue evidence="2">Shoot tissue taken approximately 20 cm above the soil surface</tissue>
    </source>
</reference>
<evidence type="ECO:0000313" key="2">
    <source>
        <dbReference type="EMBL" id="JAE05490.1"/>
    </source>
</evidence>
<accession>A0A0A9EXJ6</accession>
<protein>
    <submittedName>
        <fullName evidence="2">Uncharacterized protein</fullName>
    </submittedName>
</protein>
<sequence length="315" mass="33833">MPACVSPLPSSAYAGKFRSSVPAPTVMIHGAVFTRDDGFGPLFPAEHETTMPRRVAASAPTAMGSRESGNAPPPSESERTSTPSSMACSMPARMSELKHPCLQHTLYAATRAPGAMPRAVPDAYPRRLASATTAPAAVDAVCVPCPSRSRGDVTPELTREPFPPPASWPRKKARAPMSLRLHIEEGKSVALVSQLPCHRAGTGPRPASPKLGLSGQTPVSSTPMMTSEPPLPSASAALYGGRWRKEGERVVWSGRRTSSWTDATAECPRSAATWDGRRRAANADGAAVVYEYRRWRDGSKERESRCAWCQWRCVA</sequence>
<evidence type="ECO:0000256" key="1">
    <source>
        <dbReference type="SAM" id="MobiDB-lite"/>
    </source>
</evidence>
<feature type="compositionally biased region" description="Polar residues" evidence="1">
    <location>
        <begin position="214"/>
        <end position="225"/>
    </location>
</feature>
<proteinExistence type="predicted"/>